<comment type="caution">
    <text evidence="1">The sequence shown here is derived from an EMBL/GenBank/DDBJ whole genome shotgun (WGS) entry which is preliminary data.</text>
</comment>
<sequence>MGEMVDYRWYKGKSLVEVIKRSKGNYLVLAIDECKAGNKEIGYRIIKKGEQFTTVPRLLYYRKREKTK</sequence>
<reference evidence="1" key="1">
    <citation type="journal article" date="2014" name="Front. Microbiol.">
        <title>High frequency of phylogenetically diverse reductive dehalogenase-homologous genes in deep subseafloor sedimentary metagenomes.</title>
        <authorList>
            <person name="Kawai M."/>
            <person name="Futagami T."/>
            <person name="Toyoda A."/>
            <person name="Takaki Y."/>
            <person name="Nishi S."/>
            <person name="Hori S."/>
            <person name="Arai W."/>
            <person name="Tsubouchi T."/>
            <person name="Morono Y."/>
            <person name="Uchiyama I."/>
            <person name="Ito T."/>
            <person name="Fujiyama A."/>
            <person name="Inagaki F."/>
            <person name="Takami H."/>
        </authorList>
    </citation>
    <scope>NUCLEOTIDE SEQUENCE</scope>
    <source>
        <strain evidence="1">Expedition CK06-06</strain>
    </source>
</reference>
<organism evidence="1">
    <name type="scientific">marine sediment metagenome</name>
    <dbReference type="NCBI Taxonomy" id="412755"/>
    <lineage>
        <taxon>unclassified sequences</taxon>
        <taxon>metagenomes</taxon>
        <taxon>ecological metagenomes</taxon>
    </lineage>
</organism>
<dbReference type="AlphaFoldDB" id="X1CAM7"/>
<evidence type="ECO:0000313" key="1">
    <source>
        <dbReference type="EMBL" id="GAG90302.1"/>
    </source>
</evidence>
<protein>
    <submittedName>
        <fullName evidence="1">Uncharacterized protein</fullName>
    </submittedName>
</protein>
<proteinExistence type="predicted"/>
<name>X1CAM7_9ZZZZ</name>
<gene>
    <name evidence="1" type="ORF">S01H4_48074</name>
</gene>
<accession>X1CAM7</accession>
<dbReference type="EMBL" id="BART01027062">
    <property type="protein sequence ID" value="GAG90302.1"/>
    <property type="molecule type" value="Genomic_DNA"/>
</dbReference>